<dbReference type="OrthoDB" id="4731475at2759"/>
<accession>A0A1S8AAJ5</accession>
<protein>
    <submittedName>
        <fullName evidence="2">Uncharacterized protein</fullName>
    </submittedName>
</protein>
<keyword evidence="3" id="KW-1185">Reference proteome</keyword>
<evidence type="ECO:0000313" key="2">
    <source>
        <dbReference type="EMBL" id="GAW27087.1"/>
    </source>
</evidence>
<keyword evidence="1" id="KW-0732">Signal</keyword>
<gene>
    <name evidence="2" type="ORF">SAMD00023353_7000030</name>
</gene>
<dbReference type="EMBL" id="DF977515">
    <property type="protein sequence ID" value="GAW27087.1"/>
    <property type="molecule type" value="Genomic_DNA"/>
</dbReference>
<evidence type="ECO:0000256" key="1">
    <source>
        <dbReference type="SAM" id="SignalP"/>
    </source>
</evidence>
<proteinExistence type="predicted"/>
<name>A0A1S8AAJ5_ROSNE</name>
<feature type="chain" id="PRO_5012436171" evidence="1">
    <location>
        <begin position="18"/>
        <end position="70"/>
    </location>
</feature>
<sequence>MRAAASLIALCAAGASALPSPAEVETRQSAGTWHLIGFQPNCGSFGCNADYAIFGGANSVPGAPAFGVRV</sequence>
<dbReference type="AlphaFoldDB" id="A0A1S8AAJ5"/>
<reference evidence="2" key="1">
    <citation type="submission" date="2016-03" db="EMBL/GenBank/DDBJ databases">
        <title>Draft genome sequence of Rosellinia necatrix.</title>
        <authorList>
            <person name="Kanematsu S."/>
        </authorList>
    </citation>
    <scope>NUCLEOTIDE SEQUENCE [LARGE SCALE GENOMIC DNA]</scope>
    <source>
        <strain evidence="2">W97</strain>
    </source>
</reference>
<organism evidence="2">
    <name type="scientific">Rosellinia necatrix</name>
    <name type="common">White root-rot fungus</name>
    <dbReference type="NCBI Taxonomy" id="77044"/>
    <lineage>
        <taxon>Eukaryota</taxon>
        <taxon>Fungi</taxon>
        <taxon>Dikarya</taxon>
        <taxon>Ascomycota</taxon>
        <taxon>Pezizomycotina</taxon>
        <taxon>Sordariomycetes</taxon>
        <taxon>Xylariomycetidae</taxon>
        <taxon>Xylariales</taxon>
        <taxon>Xylariaceae</taxon>
        <taxon>Rosellinia</taxon>
    </lineage>
</organism>
<feature type="signal peptide" evidence="1">
    <location>
        <begin position="1"/>
        <end position="17"/>
    </location>
</feature>
<dbReference type="Proteomes" id="UP000054516">
    <property type="component" value="Unassembled WGS sequence"/>
</dbReference>
<evidence type="ECO:0000313" key="3">
    <source>
        <dbReference type="Proteomes" id="UP000054516"/>
    </source>
</evidence>